<dbReference type="AlphaFoldDB" id="A0A918WLK1"/>
<dbReference type="NCBIfam" id="NF047509">
    <property type="entry name" value="Rv3131_FMN_oxido"/>
    <property type="match status" value="1"/>
</dbReference>
<gene>
    <name evidence="1" type="ORF">GCM10007315_16440</name>
</gene>
<reference evidence="1" key="1">
    <citation type="journal article" date="2014" name="Int. J. Syst. Evol. Microbiol.">
        <title>Complete genome sequence of Corynebacterium casei LMG S-19264T (=DSM 44701T), isolated from a smear-ripened cheese.</title>
        <authorList>
            <consortium name="US DOE Joint Genome Institute (JGI-PGF)"/>
            <person name="Walter F."/>
            <person name="Albersmeier A."/>
            <person name="Kalinowski J."/>
            <person name="Ruckert C."/>
        </authorList>
    </citation>
    <scope>NUCLEOTIDE SEQUENCE</scope>
    <source>
        <strain evidence="1">KCTC 23310</strain>
    </source>
</reference>
<reference evidence="1" key="2">
    <citation type="submission" date="2020-09" db="EMBL/GenBank/DDBJ databases">
        <authorList>
            <person name="Sun Q."/>
            <person name="Kim S."/>
        </authorList>
    </citation>
    <scope>NUCLEOTIDE SEQUENCE</scope>
    <source>
        <strain evidence="1">KCTC 23310</strain>
    </source>
</reference>
<proteinExistence type="predicted"/>
<sequence length="383" mass="41071">MSLSRRKSLFILGGGVILAATAVGAKVAMRAPQTALLPWGQAGQGDDPRIRALSYALLAPNPHNRQPWLVDLATPNEITLFADLNRLLPETDPMNRQITVGLGAFLGLLRMAALQDGLRAEITPFPMGETPEGLDARPIAHIRLTPDSKALPDPLFAQVLARRSVKEPYDLTRPVPSALLEPMAKAVIFSDFGASVDPAHVQSLREFTHNALAIEVATPRTYAESVNLFRIGAKETDANPDGIDFGGPLFEMLAATGQFTRETALDTTSTVYQQGMAAVFANCDTAMGHVWLVTPANDRASQLAVGEDWLRLHLAATAAGLSLQPLSQALQEFPEMAGPYRDIHARLAPNGGTVQMLGRIGFGPEVGPSPRWPLETRIANGAG</sequence>
<evidence type="ECO:0008006" key="3">
    <source>
        <dbReference type="Google" id="ProtNLM"/>
    </source>
</evidence>
<dbReference type="EMBL" id="BMYJ01000004">
    <property type="protein sequence ID" value="GHC54285.1"/>
    <property type="molecule type" value="Genomic_DNA"/>
</dbReference>
<accession>A0A918WLK1</accession>
<dbReference type="GO" id="GO:0016491">
    <property type="term" value="F:oxidoreductase activity"/>
    <property type="evidence" value="ECO:0007669"/>
    <property type="project" value="InterPro"/>
</dbReference>
<dbReference type="InterPro" id="IPR000415">
    <property type="entry name" value="Nitroreductase-like"/>
</dbReference>
<organism evidence="1 2">
    <name type="scientific">Neogemmobacter tilapiae</name>
    <dbReference type="NCBI Taxonomy" id="875041"/>
    <lineage>
        <taxon>Bacteria</taxon>
        <taxon>Pseudomonadati</taxon>
        <taxon>Pseudomonadota</taxon>
        <taxon>Alphaproteobacteria</taxon>
        <taxon>Rhodobacterales</taxon>
        <taxon>Paracoccaceae</taxon>
        <taxon>Neogemmobacter</taxon>
    </lineage>
</organism>
<dbReference type="Gene3D" id="3.40.109.10">
    <property type="entry name" value="NADH Oxidase"/>
    <property type="match status" value="1"/>
</dbReference>
<protein>
    <recommendedName>
        <fullName evidence="3">Twin-arginine translocation pathway signal protein</fullName>
    </recommendedName>
</protein>
<dbReference type="Proteomes" id="UP000638981">
    <property type="component" value="Unassembled WGS sequence"/>
</dbReference>
<comment type="caution">
    <text evidence="1">The sequence shown here is derived from an EMBL/GenBank/DDBJ whole genome shotgun (WGS) entry which is preliminary data.</text>
</comment>
<name>A0A918WLK1_9RHOB</name>
<dbReference type="RefSeq" id="WP_189411150.1">
    <property type="nucleotide sequence ID" value="NZ_BMYJ01000004.1"/>
</dbReference>
<evidence type="ECO:0000313" key="2">
    <source>
        <dbReference type="Proteomes" id="UP000638981"/>
    </source>
</evidence>
<keyword evidence="2" id="KW-1185">Reference proteome</keyword>
<evidence type="ECO:0000313" key="1">
    <source>
        <dbReference type="EMBL" id="GHC54285.1"/>
    </source>
</evidence>